<feature type="compositionally biased region" description="Acidic residues" evidence="6">
    <location>
        <begin position="767"/>
        <end position="802"/>
    </location>
</feature>
<dbReference type="Proteomes" id="UP000030671">
    <property type="component" value="Unassembled WGS sequence"/>
</dbReference>
<dbReference type="FunCoup" id="W4KAV5">
    <property type="interactions" value="300"/>
</dbReference>
<gene>
    <name evidence="8" type="ORF">HETIRDRAFT_474009</name>
</gene>
<evidence type="ECO:0000256" key="2">
    <source>
        <dbReference type="ARBA" id="ARBA00006613"/>
    </source>
</evidence>
<dbReference type="PANTHER" id="PTHR11134">
    <property type="entry name" value="ADAPTOR COMPLEX SUBUNIT BETA FAMILY MEMBER"/>
    <property type="match status" value="1"/>
</dbReference>
<dbReference type="Pfam" id="PF01602">
    <property type="entry name" value="Adaptin_N"/>
    <property type="match status" value="1"/>
</dbReference>
<evidence type="ECO:0000313" key="9">
    <source>
        <dbReference type="Proteomes" id="UP000030671"/>
    </source>
</evidence>
<dbReference type="GeneID" id="20677549"/>
<accession>W4KAV5</accession>
<dbReference type="OrthoDB" id="10254310at2759"/>
<protein>
    <recommendedName>
        <fullName evidence="7">Clathrin/coatomer adaptor adaptin-like N-terminal domain-containing protein</fullName>
    </recommendedName>
</protein>
<dbReference type="PIRSF" id="PIRSF037096">
    <property type="entry name" value="AP3_complex_beta"/>
    <property type="match status" value="1"/>
</dbReference>
<reference evidence="8 9" key="1">
    <citation type="journal article" date="2012" name="New Phytol.">
        <title>Insight into trade-off between wood decay and parasitism from the genome of a fungal forest pathogen.</title>
        <authorList>
            <person name="Olson A."/>
            <person name="Aerts A."/>
            <person name="Asiegbu F."/>
            <person name="Belbahri L."/>
            <person name="Bouzid O."/>
            <person name="Broberg A."/>
            <person name="Canback B."/>
            <person name="Coutinho P.M."/>
            <person name="Cullen D."/>
            <person name="Dalman K."/>
            <person name="Deflorio G."/>
            <person name="van Diepen L.T."/>
            <person name="Dunand C."/>
            <person name="Duplessis S."/>
            <person name="Durling M."/>
            <person name="Gonthier P."/>
            <person name="Grimwood J."/>
            <person name="Fossdal C.G."/>
            <person name="Hansson D."/>
            <person name="Henrissat B."/>
            <person name="Hietala A."/>
            <person name="Himmelstrand K."/>
            <person name="Hoffmeister D."/>
            <person name="Hogberg N."/>
            <person name="James T.Y."/>
            <person name="Karlsson M."/>
            <person name="Kohler A."/>
            <person name="Kues U."/>
            <person name="Lee Y.H."/>
            <person name="Lin Y.C."/>
            <person name="Lind M."/>
            <person name="Lindquist E."/>
            <person name="Lombard V."/>
            <person name="Lucas S."/>
            <person name="Lunden K."/>
            <person name="Morin E."/>
            <person name="Murat C."/>
            <person name="Park J."/>
            <person name="Raffaello T."/>
            <person name="Rouze P."/>
            <person name="Salamov A."/>
            <person name="Schmutz J."/>
            <person name="Solheim H."/>
            <person name="Stahlberg J."/>
            <person name="Velez H."/>
            <person name="de Vries R.P."/>
            <person name="Wiebenga A."/>
            <person name="Woodward S."/>
            <person name="Yakovlev I."/>
            <person name="Garbelotto M."/>
            <person name="Martin F."/>
            <person name="Grigoriev I.V."/>
            <person name="Stenlid J."/>
        </authorList>
    </citation>
    <scope>NUCLEOTIDE SEQUENCE [LARGE SCALE GENOMIC DNA]</scope>
    <source>
        <strain evidence="8 9">TC 32-1</strain>
    </source>
</reference>
<feature type="region of interest" description="Disordered" evidence="6">
    <location>
        <begin position="745"/>
        <end position="840"/>
    </location>
</feature>
<dbReference type="InterPro" id="IPR026739">
    <property type="entry name" value="AP_beta"/>
</dbReference>
<keyword evidence="3" id="KW-0813">Transport</keyword>
<feature type="region of interest" description="Disordered" evidence="6">
    <location>
        <begin position="700"/>
        <end position="719"/>
    </location>
</feature>
<keyword evidence="5" id="KW-0472">Membrane</keyword>
<comment type="subcellular location">
    <subcellularLocation>
        <location evidence="1">Endomembrane system</location>
    </subcellularLocation>
</comment>
<dbReference type="KEGG" id="hir:HETIRDRAFT_474009"/>
<keyword evidence="9" id="KW-1185">Reference proteome</keyword>
<dbReference type="InterPro" id="IPR011989">
    <property type="entry name" value="ARM-like"/>
</dbReference>
<dbReference type="InterPro" id="IPR026740">
    <property type="entry name" value="AP3_beta"/>
</dbReference>
<dbReference type="HOGENOM" id="CLU_006320_3_2_1"/>
<evidence type="ECO:0000256" key="4">
    <source>
        <dbReference type="ARBA" id="ARBA00022927"/>
    </source>
</evidence>
<dbReference type="SUPFAM" id="SSF48371">
    <property type="entry name" value="ARM repeat"/>
    <property type="match status" value="1"/>
</dbReference>
<dbReference type="InterPro" id="IPR002553">
    <property type="entry name" value="Clathrin/coatomer_adapt-like_N"/>
</dbReference>
<dbReference type="eggNOG" id="KOG1060">
    <property type="taxonomic scope" value="Eukaryota"/>
</dbReference>
<evidence type="ECO:0000256" key="6">
    <source>
        <dbReference type="SAM" id="MobiDB-lite"/>
    </source>
</evidence>
<dbReference type="GO" id="GO:0030123">
    <property type="term" value="C:AP-3 adaptor complex"/>
    <property type="evidence" value="ECO:0007669"/>
    <property type="project" value="InterPro"/>
</dbReference>
<comment type="similarity">
    <text evidence="2">Belongs to the adaptor complexes large subunit family.</text>
</comment>
<evidence type="ECO:0000256" key="5">
    <source>
        <dbReference type="ARBA" id="ARBA00023136"/>
    </source>
</evidence>
<keyword evidence="4" id="KW-0653">Protein transport</keyword>
<dbReference type="InterPro" id="IPR016024">
    <property type="entry name" value="ARM-type_fold"/>
</dbReference>
<evidence type="ECO:0000313" key="8">
    <source>
        <dbReference type="EMBL" id="ETW82918.1"/>
    </source>
</evidence>
<dbReference type="RefSeq" id="XP_009545224.1">
    <property type="nucleotide sequence ID" value="XM_009546929.1"/>
</dbReference>
<dbReference type="AlphaFoldDB" id="W4KAV5"/>
<feature type="compositionally biased region" description="Acidic residues" evidence="6">
    <location>
        <begin position="811"/>
        <end position="828"/>
    </location>
</feature>
<feature type="compositionally biased region" description="Basic and acidic residues" evidence="6">
    <location>
        <begin position="829"/>
        <end position="840"/>
    </location>
</feature>
<dbReference type="GO" id="GO:0012505">
    <property type="term" value="C:endomembrane system"/>
    <property type="evidence" value="ECO:0007669"/>
    <property type="project" value="UniProtKB-SubCell"/>
</dbReference>
<name>W4KAV5_HETIT</name>
<organism evidence="8 9">
    <name type="scientific">Heterobasidion irregulare (strain TC 32-1)</name>
    <dbReference type="NCBI Taxonomy" id="747525"/>
    <lineage>
        <taxon>Eukaryota</taxon>
        <taxon>Fungi</taxon>
        <taxon>Dikarya</taxon>
        <taxon>Basidiomycota</taxon>
        <taxon>Agaricomycotina</taxon>
        <taxon>Agaricomycetes</taxon>
        <taxon>Russulales</taxon>
        <taxon>Bondarzewiaceae</taxon>
        <taxon>Heterobasidion</taxon>
        <taxon>Heterobasidion annosum species complex</taxon>
    </lineage>
</organism>
<feature type="domain" description="Clathrin/coatomer adaptor adaptin-like N-terminal" evidence="7">
    <location>
        <begin position="51"/>
        <end position="610"/>
    </location>
</feature>
<dbReference type="GO" id="GO:0006886">
    <property type="term" value="P:intracellular protein transport"/>
    <property type="evidence" value="ECO:0007669"/>
    <property type="project" value="InterPro"/>
</dbReference>
<proteinExistence type="inferred from homology"/>
<evidence type="ECO:0000259" key="7">
    <source>
        <dbReference type="Pfam" id="PF01602"/>
    </source>
</evidence>
<dbReference type="InParanoid" id="W4KAV5"/>
<dbReference type="EMBL" id="KI925457">
    <property type="protein sequence ID" value="ETW82918.1"/>
    <property type="molecule type" value="Genomic_DNA"/>
</dbReference>
<dbReference type="GO" id="GO:0016192">
    <property type="term" value="P:vesicle-mediated transport"/>
    <property type="evidence" value="ECO:0007669"/>
    <property type="project" value="InterPro"/>
</dbReference>
<dbReference type="Gene3D" id="1.25.10.10">
    <property type="entry name" value="Leucine-rich Repeat Variant"/>
    <property type="match status" value="1"/>
</dbReference>
<evidence type="ECO:0000256" key="3">
    <source>
        <dbReference type="ARBA" id="ARBA00022448"/>
    </source>
</evidence>
<sequence length="840" mass="92224">MSGLNLNSWTENASRLGMRLQETLSEHTKDLALTRGGGAAYFDTGEDKVRNIRKQLDSNSDREKLEAMKRLIAMISKGRNVSEFFAQVVKNVAVSNIEVRKLVYIYLLRYAEAEPDLALLSINTFQRDLADSSPLIRAMALRVLSGIRVPSIGAIVVLAIKKCAADPSPYVRKAAALAIPKCYSLDSSHLPSLIQVLSTLLRDRSPLSTGCTAVAFDYVCPTRLDLIHPHFRRLCRLLVDVDEWGQIDLLDLLVRYARTMLPRPSLLSDNKNMGEEIGQEEEVDPDLVLLLKSAEPLFQSRNPAVVLSVSRAFYYLALPPHHHKVVRPLLRLLGSSPQVERVVLAYILSIARTSPHLFAPYYAYFVVRADDSVHGKADKVRLLELFVNAENHQALLREFIDYAEDVDDALVAGAIRAIGHTARVVPGSTQQCLNALLTFIKSRHDVVVTNAVLVLKSLVQAQLHPSSQQSTYNAASASASASPLTIVERLAYRIDEIRHPQARACVLWLVGQYAADGTQKGSDSLLGRGGEGVEGIAFWAPDVLRRTTKSFCEETPLVKLQVITLAAKLLVLAPADRTLGLLARYAFSLARYDLSYDVRDRARMLHALLSGIVPSLRLEGTNGSEDGADEDQEDVHGARGGVVLRREQIRVVLFEGKAGVVESDGGPDDERAMLGTLTLITGRDMRGDRLLPDWLEQGAEPSLRDAEDDVPASAPAPTALGNYATPRAMAAAAASGPVVLTPVTSGGPSPVGSVPKKGAWQDLDQFYAEEEAESEEESEESEEEGEEDEGGEEGEEEEEGEEGYSGFRPEESEEEDDTEGEDEQEEEGQESRLLDPRRYL</sequence>
<dbReference type="STRING" id="747525.W4KAV5"/>
<evidence type="ECO:0000256" key="1">
    <source>
        <dbReference type="ARBA" id="ARBA00004308"/>
    </source>
</evidence>